<feature type="domain" description="HTH lacI-type" evidence="5">
    <location>
        <begin position="7"/>
        <end position="51"/>
    </location>
</feature>
<dbReference type="Gene3D" id="1.10.260.40">
    <property type="entry name" value="lambda repressor-like DNA-binding domains"/>
    <property type="match status" value="1"/>
</dbReference>
<proteinExistence type="predicted"/>
<dbReference type="Pfam" id="PF00356">
    <property type="entry name" value="LacI"/>
    <property type="match status" value="1"/>
</dbReference>
<reference evidence="6" key="1">
    <citation type="submission" date="2020-03" db="EMBL/GenBank/DDBJ databases">
        <title>Draft sequencing of Paenibacilllus sp. S3N08.</title>
        <authorList>
            <person name="Kim D.-U."/>
        </authorList>
    </citation>
    <scope>NUCLEOTIDE SEQUENCE</scope>
    <source>
        <strain evidence="6">S3N08</strain>
    </source>
</reference>
<comment type="caution">
    <text evidence="6">The sequence shown here is derived from an EMBL/GenBank/DDBJ whole genome shotgun (WGS) entry which is preliminary data.</text>
</comment>
<dbReference type="SUPFAM" id="SSF47413">
    <property type="entry name" value="lambda repressor-like DNA-binding domains"/>
    <property type="match status" value="1"/>
</dbReference>
<dbReference type="InterPro" id="IPR028082">
    <property type="entry name" value="Peripla_BP_I"/>
</dbReference>
<keyword evidence="3" id="KW-0238">DNA-binding</keyword>
<evidence type="ECO:0000313" key="7">
    <source>
        <dbReference type="Proteomes" id="UP001165962"/>
    </source>
</evidence>
<name>A0ABX0J521_9BACL</name>
<organism evidence="6 7">
    <name type="scientific">Paenibacillus agricola</name>
    <dbReference type="NCBI Taxonomy" id="2716264"/>
    <lineage>
        <taxon>Bacteria</taxon>
        <taxon>Bacillati</taxon>
        <taxon>Bacillota</taxon>
        <taxon>Bacilli</taxon>
        <taxon>Bacillales</taxon>
        <taxon>Paenibacillaceae</taxon>
        <taxon>Paenibacillus</taxon>
    </lineage>
</organism>
<accession>A0ABX0J521</accession>
<dbReference type="CDD" id="cd01392">
    <property type="entry name" value="HTH_LacI"/>
    <property type="match status" value="1"/>
</dbReference>
<evidence type="ECO:0000256" key="3">
    <source>
        <dbReference type="ARBA" id="ARBA00023125"/>
    </source>
</evidence>
<dbReference type="SUPFAM" id="SSF53822">
    <property type="entry name" value="Periplasmic binding protein-like I"/>
    <property type="match status" value="1"/>
</dbReference>
<keyword evidence="7" id="KW-1185">Reference proteome</keyword>
<evidence type="ECO:0000259" key="5">
    <source>
        <dbReference type="PROSITE" id="PS50932"/>
    </source>
</evidence>
<dbReference type="InterPro" id="IPR000843">
    <property type="entry name" value="HTH_LacI"/>
</dbReference>
<sequence>MRRKKQITLHHVAAELGLTIHTVSKALRGLPGMSETTRRDVFAAAERLGYKTKEKELSLGYEKTPMLSSKRRRFCMVLTHDTPFFRIQLQGIQDRLLELGHSVSASFMPSSIDSQQQFEQWVEQIELHYYDGIFIPATIPDLPEQLLLQLPIPKVLINFPPVLANVDSVIWDVVTAIHQSVDYLAAMGHRRILYIGNIHTYRGFQLRWQAFQDAMNGMGMSAEPELHLTEDDLDHELWISRLQEKLLHGNYTALLSAVENNLPRVLYTVQAMNRSIPDHYSLISLENSGKNPLFPQLSRPTLLIGETGSRAAERMLWRIANPNQPYEHIRLQGTFFKGDTVRSLSNLPTI</sequence>
<dbReference type="InterPro" id="IPR046335">
    <property type="entry name" value="LacI/GalR-like_sensor"/>
</dbReference>
<keyword evidence="1" id="KW-0678">Repressor</keyword>
<dbReference type="PANTHER" id="PTHR30146:SF148">
    <property type="entry name" value="HTH-TYPE TRANSCRIPTIONAL REPRESSOR PURR-RELATED"/>
    <property type="match status" value="1"/>
</dbReference>
<dbReference type="Proteomes" id="UP001165962">
    <property type="component" value="Unassembled WGS sequence"/>
</dbReference>
<protein>
    <submittedName>
        <fullName evidence="6">LacI family transcriptional regulator</fullName>
    </submittedName>
</protein>
<dbReference type="PANTHER" id="PTHR30146">
    <property type="entry name" value="LACI-RELATED TRANSCRIPTIONAL REPRESSOR"/>
    <property type="match status" value="1"/>
</dbReference>
<evidence type="ECO:0000313" key="6">
    <source>
        <dbReference type="EMBL" id="NHN31415.1"/>
    </source>
</evidence>
<evidence type="ECO:0000256" key="1">
    <source>
        <dbReference type="ARBA" id="ARBA00022491"/>
    </source>
</evidence>
<dbReference type="SMART" id="SM00354">
    <property type="entry name" value="HTH_LACI"/>
    <property type="match status" value="1"/>
</dbReference>
<dbReference type="InterPro" id="IPR010982">
    <property type="entry name" value="Lambda_DNA-bd_dom_sf"/>
</dbReference>
<evidence type="ECO:0000256" key="4">
    <source>
        <dbReference type="ARBA" id="ARBA00023163"/>
    </source>
</evidence>
<evidence type="ECO:0000256" key="2">
    <source>
        <dbReference type="ARBA" id="ARBA00023015"/>
    </source>
</evidence>
<keyword evidence="2" id="KW-0805">Transcription regulation</keyword>
<dbReference type="Gene3D" id="3.40.50.2300">
    <property type="match status" value="2"/>
</dbReference>
<dbReference type="PROSITE" id="PS50932">
    <property type="entry name" value="HTH_LACI_2"/>
    <property type="match status" value="1"/>
</dbReference>
<keyword evidence="4" id="KW-0804">Transcription</keyword>
<dbReference type="Pfam" id="PF13377">
    <property type="entry name" value="Peripla_BP_3"/>
    <property type="match status" value="1"/>
</dbReference>
<gene>
    <name evidence="6" type="ORF">G9U52_16375</name>
</gene>
<dbReference type="EMBL" id="JAAOIW010000005">
    <property type="protein sequence ID" value="NHN31415.1"/>
    <property type="molecule type" value="Genomic_DNA"/>
</dbReference>
<dbReference type="RefSeq" id="WP_166151406.1">
    <property type="nucleotide sequence ID" value="NZ_JAAOIW010000005.1"/>
</dbReference>